<proteinExistence type="predicted"/>
<dbReference type="Pfam" id="PF13111">
    <property type="entry name" value="pPIWI_RE_X"/>
    <property type="match status" value="1"/>
</dbReference>
<organism evidence="5 6">
    <name type="scientific">Streptomyces cuspidosporus</name>
    <dbReference type="NCBI Taxonomy" id="66882"/>
    <lineage>
        <taxon>Bacteria</taxon>
        <taxon>Bacillati</taxon>
        <taxon>Actinomycetota</taxon>
        <taxon>Actinomycetes</taxon>
        <taxon>Kitasatosporales</taxon>
        <taxon>Streptomycetaceae</taxon>
        <taxon>Streptomyces</taxon>
    </lineage>
</organism>
<evidence type="ECO:0000259" key="2">
    <source>
        <dbReference type="Pfam" id="PF13032"/>
    </source>
</evidence>
<feature type="domain" description="pPIWI-RE module N-terminal" evidence="3">
    <location>
        <begin position="56"/>
        <end position="424"/>
    </location>
</feature>
<feature type="compositionally biased region" description="Low complexity" evidence="1">
    <location>
        <begin position="809"/>
        <end position="820"/>
    </location>
</feature>
<dbReference type="InterPro" id="IPR040496">
    <property type="entry name" value="MID_pPIWI_RE"/>
</dbReference>
<feature type="region of interest" description="Disordered" evidence="1">
    <location>
        <begin position="774"/>
        <end position="828"/>
    </location>
</feature>
<feature type="region of interest" description="Disordered" evidence="1">
    <location>
        <begin position="318"/>
        <end position="348"/>
    </location>
</feature>
<evidence type="ECO:0008006" key="7">
    <source>
        <dbReference type="Google" id="ProtNLM"/>
    </source>
</evidence>
<sequence length="945" mass="104059">MTERPKRPKISFSGIQFPLFAAKPDEWWPCELHSAAFPSDLLPRLERAWASNPKARHKDRLPTWALTELLLELEPQLLAVSTDLRAATWLRAMLPLADTTVVALALEAWVCGHVAPHQADVPWGEVIGEALKLQWKPARPDLLERGVRPNGTAEPSEAAYKMLATFLAASWVDRDRRLGGRDTDQGSSWIMGPASPDGDRSVFLWPPTRLSRGGEQGYSTHYLRFNVVTLPHDERLLLRVVPHVARMAATQPAYIPRRSQYEPATATMLLYAPSGVLRGTERATLLRAPVTVTGVKDEMRWTWKPGLPQILSRLPSPDLFPLPDQVRKDPARYTSPSEAGGDQAPKPRAFLLHSTGYNYFKDDEDNNDDGTRETGGHPTGTGFQPIDHLTVFEALAPVLEEHHLVPVTPAAEVKPRSRRLPKTRTKAGVEYPIELWHATPRTADAVHLVLTRILGLEHTTTAHDGDAVVGCYRGNEFSVRLRLVKPGLLLAGWPKATDSDPDKRRRARQAALEERARLWQDAFPPEDRPVGCLIELEGPGYYKAARLEDPKKPLKNALPPRCNRLVQIIKPVNRDPNPDAKSTGLHPFENTEVRKQDIERITAALLDLLRQLGRLPTLPPLFGNAPLEVSALWLAHAGPHFVPMLLRMRTDGTATGQLIPSQNHPVEPEIPLELLPAALAEGRGKVKRTDQETLARFLRGALAEDDTHHRLFIARAATLRNKGFWPWLSNQHITADALVWPGVSLTDPGAVPVPRTPASLPGLRIVRVNDDNDELPHGFGIGPAPESAEPAADIEDAGDRQDQAESHLGAAQGQGAADDGASGGVGGDAAEAESVAVLPELPYGWGRFSGVARWNGRGYLAINPRPDTSQLPKGVSKLSGPGNDSKNGQNPTSLHIHASFLQDGDDPDQLALYVQTLRRFHTHTSKATRLPMILHLGKLLEEYIL</sequence>
<dbReference type="Proteomes" id="UP001500253">
    <property type="component" value="Unassembled WGS sequence"/>
</dbReference>
<dbReference type="Pfam" id="PF18157">
    <property type="entry name" value="MID_pPIWI_RE"/>
    <property type="match status" value="1"/>
</dbReference>
<protein>
    <recommendedName>
        <fullName evidence="7">DUF3893 domain-containing protein</fullName>
    </recommendedName>
</protein>
<evidence type="ECO:0000313" key="5">
    <source>
        <dbReference type="EMBL" id="GAA2330888.1"/>
    </source>
</evidence>
<comment type="caution">
    <text evidence="5">The sequence shown here is derived from an EMBL/GenBank/DDBJ whole genome shotgun (WGS) entry which is preliminary data.</text>
</comment>
<keyword evidence="6" id="KW-1185">Reference proteome</keyword>
<feature type="region of interest" description="Disordered" evidence="1">
    <location>
        <begin position="361"/>
        <end position="383"/>
    </location>
</feature>
<dbReference type="InterPro" id="IPR024996">
    <property type="entry name" value="RNaseH_pPIWI_RE"/>
</dbReference>
<evidence type="ECO:0000256" key="1">
    <source>
        <dbReference type="SAM" id="MobiDB-lite"/>
    </source>
</evidence>
<dbReference type="InterPro" id="IPR025085">
    <property type="entry name" value="pPIWI_RE_X"/>
</dbReference>
<gene>
    <name evidence="5" type="ORF">GCM10010246_12390</name>
</gene>
<feature type="domain" description="pPIWI-RE RNaseH" evidence="2">
    <location>
        <begin position="683"/>
        <end position="945"/>
    </location>
</feature>
<evidence type="ECO:0000259" key="4">
    <source>
        <dbReference type="Pfam" id="PF18157"/>
    </source>
</evidence>
<feature type="domain" description="Prokaryotic pPIWI-RE MID" evidence="4">
    <location>
        <begin position="476"/>
        <end position="619"/>
    </location>
</feature>
<evidence type="ECO:0000259" key="3">
    <source>
        <dbReference type="Pfam" id="PF13111"/>
    </source>
</evidence>
<reference evidence="6" key="1">
    <citation type="journal article" date="2019" name="Int. J. Syst. Evol. Microbiol.">
        <title>The Global Catalogue of Microorganisms (GCM) 10K type strain sequencing project: providing services to taxonomists for standard genome sequencing and annotation.</title>
        <authorList>
            <consortium name="The Broad Institute Genomics Platform"/>
            <consortium name="The Broad Institute Genome Sequencing Center for Infectious Disease"/>
            <person name="Wu L."/>
            <person name="Ma J."/>
        </authorList>
    </citation>
    <scope>NUCLEOTIDE SEQUENCE [LARGE SCALE GENOMIC DNA]</scope>
    <source>
        <strain evidence="6">JCM 4316</strain>
    </source>
</reference>
<dbReference type="RefSeq" id="WP_346173443.1">
    <property type="nucleotide sequence ID" value="NZ_BAAASD010000004.1"/>
</dbReference>
<feature type="compositionally biased region" description="Polar residues" evidence="1">
    <location>
        <begin position="882"/>
        <end position="891"/>
    </location>
</feature>
<dbReference type="Pfam" id="PF13032">
    <property type="entry name" value="RNaseH_pPIWI_RE"/>
    <property type="match status" value="1"/>
</dbReference>
<evidence type="ECO:0000313" key="6">
    <source>
        <dbReference type="Proteomes" id="UP001500253"/>
    </source>
</evidence>
<dbReference type="EMBL" id="BAAASD010000004">
    <property type="protein sequence ID" value="GAA2330888.1"/>
    <property type="molecule type" value="Genomic_DNA"/>
</dbReference>
<feature type="region of interest" description="Disordered" evidence="1">
    <location>
        <begin position="864"/>
        <end position="891"/>
    </location>
</feature>
<accession>A0ABP5SKF5</accession>
<name>A0ABP5SKF5_9ACTN</name>